<feature type="region of interest" description="Disordered" evidence="1">
    <location>
        <begin position="248"/>
        <end position="341"/>
    </location>
</feature>
<feature type="region of interest" description="Disordered" evidence="1">
    <location>
        <begin position="101"/>
        <end position="172"/>
    </location>
</feature>
<reference evidence="2" key="1">
    <citation type="submission" date="2022-08" db="EMBL/GenBank/DDBJ databases">
        <title>Novel sulphate-reducing endosymbionts in the free-living metamonad Anaeramoeba.</title>
        <authorList>
            <person name="Jerlstrom-Hultqvist J."/>
            <person name="Cepicka I."/>
            <person name="Gallot-Lavallee L."/>
            <person name="Salas-Leiva D."/>
            <person name="Curtis B.A."/>
            <person name="Zahonova K."/>
            <person name="Pipaliya S."/>
            <person name="Dacks J."/>
            <person name="Roger A.J."/>
        </authorList>
    </citation>
    <scope>NUCLEOTIDE SEQUENCE</scope>
    <source>
        <strain evidence="2">Busselton2</strain>
    </source>
</reference>
<sequence>MTSEIEESESEFEHDLTQISIPFQVDQISLPIINRRSHALRNNNIQRENFTITKRSIAINLFSLKDQILKNRDSGKENRPSKQSIESDRMGKEKFLFQKYSSSHQKEVKSKNMKGLTKNNFLSEVRSNSNTEEEKFQIYSENQKKEENLREKLNKTKRSQSLKNQKKKTTDHQEEKIINLLVATATLWPDNKHKILHLLEETNYLPHKTEDMNFLQIVTKFQTIQNLFSNKQITKFFSKKNIQKILEERKNTKKTKEKRRKKIPNKNNYNYKSPKRKIQSKKQNMLIKGVGIKNQKDTQAKEKETNQSITDRTRKRKLVSPNTNLNLQEITLSTKKTKNNHHKYLKLNKKNNSSSENNNSGSYFDDFSSFSESSAIESNESSKSETVPFSKSLEISKSKQT</sequence>
<protein>
    <submittedName>
        <fullName evidence="2">Uncharacterized protein</fullName>
    </submittedName>
</protein>
<feature type="compositionally biased region" description="Basic and acidic residues" evidence="1">
    <location>
        <begin position="132"/>
        <end position="154"/>
    </location>
</feature>
<name>A0AAV7YZG3_9EUKA</name>
<comment type="caution">
    <text evidence="2">The sequence shown here is derived from an EMBL/GenBank/DDBJ whole genome shotgun (WGS) entry which is preliminary data.</text>
</comment>
<accession>A0AAV7YZG3</accession>
<gene>
    <name evidence="2" type="ORF">M0812_20277</name>
</gene>
<feature type="region of interest" description="Disordered" evidence="1">
    <location>
        <begin position="374"/>
        <end position="401"/>
    </location>
</feature>
<dbReference type="EMBL" id="JANTQA010000045">
    <property type="protein sequence ID" value="KAJ3434211.1"/>
    <property type="molecule type" value="Genomic_DNA"/>
</dbReference>
<dbReference type="AlphaFoldDB" id="A0AAV7YZG3"/>
<evidence type="ECO:0000313" key="2">
    <source>
        <dbReference type="EMBL" id="KAJ3434211.1"/>
    </source>
</evidence>
<dbReference type="Proteomes" id="UP001146793">
    <property type="component" value="Unassembled WGS sequence"/>
</dbReference>
<evidence type="ECO:0000256" key="1">
    <source>
        <dbReference type="SAM" id="MobiDB-lite"/>
    </source>
</evidence>
<feature type="compositionally biased region" description="Polar residues" evidence="1">
    <location>
        <begin position="320"/>
        <end position="330"/>
    </location>
</feature>
<feature type="compositionally biased region" description="Low complexity" evidence="1">
    <location>
        <begin position="374"/>
        <end position="385"/>
    </location>
</feature>
<feature type="compositionally biased region" description="Basic residues" evidence="1">
    <location>
        <begin position="251"/>
        <end position="264"/>
    </location>
</feature>
<evidence type="ECO:0000313" key="3">
    <source>
        <dbReference type="Proteomes" id="UP001146793"/>
    </source>
</evidence>
<feature type="compositionally biased region" description="Basic residues" evidence="1">
    <location>
        <begin position="155"/>
        <end position="167"/>
    </location>
</feature>
<organism evidence="2 3">
    <name type="scientific">Anaeramoeba flamelloides</name>
    <dbReference type="NCBI Taxonomy" id="1746091"/>
    <lineage>
        <taxon>Eukaryota</taxon>
        <taxon>Metamonada</taxon>
        <taxon>Anaeramoebidae</taxon>
        <taxon>Anaeramoeba</taxon>
    </lineage>
</organism>
<feature type="compositionally biased region" description="Polar residues" evidence="1">
    <location>
        <begin position="117"/>
        <end position="130"/>
    </location>
</feature>
<feature type="compositionally biased region" description="Basic and acidic residues" evidence="1">
    <location>
        <begin position="294"/>
        <end position="305"/>
    </location>
</feature>
<proteinExistence type="predicted"/>